<comment type="caution">
    <text evidence="3">The sequence shown here is derived from an EMBL/GenBank/DDBJ whole genome shotgun (WGS) entry which is preliminary data.</text>
</comment>
<accession>A0A0B1Q3E2</accession>
<sequence>MRKIEDILSDFEFLDDWEDKYRYVIELGRELPPMAPEDMNEATKVRGCVSQVWLKQTLEDGAVPRLHYAGESDAHIVRGLVAITLALYSGRTAPEILEADAEAIFERLGLKEHLTPQRSNGLRSMVARIKDDARRVVQPAG</sequence>
<dbReference type="EMBL" id="JRFJ01000002">
    <property type="protein sequence ID" value="KHJ54914.1"/>
    <property type="molecule type" value="Genomic_DNA"/>
</dbReference>
<gene>
    <name evidence="3" type="ORF">LA66_10205</name>
</gene>
<dbReference type="Proteomes" id="UP000030826">
    <property type="component" value="Unassembled WGS sequence"/>
</dbReference>
<dbReference type="PANTHER" id="PTHR43597:SF5">
    <property type="entry name" value="SUFE-LIKE PROTEIN 2, CHLOROPLASTIC"/>
    <property type="match status" value="1"/>
</dbReference>
<name>A0A0B1Q3E2_9HYPH</name>
<dbReference type="InterPro" id="IPR003808">
    <property type="entry name" value="Fe-S_metab-assoc_dom"/>
</dbReference>
<dbReference type="SUPFAM" id="SSF82649">
    <property type="entry name" value="SufE/NifU"/>
    <property type="match status" value="1"/>
</dbReference>
<feature type="domain" description="Fe-S metabolism associated" evidence="2">
    <location>
        <begin position="9"/>
        <end position="131"/>
    </location>
</feature>
<proteinExistence type="inferred from homology"/>
<dbReference type="STRING" id="370622.LA66_10205"/>
<dbReference type="Pfam" id="PF02657">
    <property type="entry name" value="SufE"/>
    <property type="match status" value="1"/>
</dbReference>
<dbReference type="OrthoDB" id="9799320at2"/>
<organism evidence="3 4">
    <name type="scientific">Aureimonas altamirensis</name>
    <dbReference type="NCBI Taxonomy" id="370622"/>
    <lineage>
        <taxon>Bacteria</taxon>
        <taxon>Pseudomonadati</taxon>
        <taxon>Pseudomonadota</taxon>
        <taxon>Alphaproteobacteria</taxon>
        <taxon>Hyphomicrobiales</taxon>
        <taxon>Aurantimonadaceae</taxon>
        <taxon>Aureimonas</taxon>
    </lineage>
</organism>
<reference evidence="3 4" key="1">
    <citation type="submission" date="2014-09" db="EMBL/GenBank/DDBJ databases">
        <title>Isolation and characterization of Aurantimonas altamirensis ON-56566 from clinical sample following a dog bite.</title>
        <authorList>
            <person name="Eshaghi A."/>
            <person name="Li A."/>
            <person name="Shahinas D."/>
            <person name="Bahn P."/>
            <person name="Kus J.V."/>
            <person name="Patel S.N."/>
        </authorList>
    </citation>
    <scope>NUCLEOTIDE SEQUENCE [LARGE SCALE GENOMIC DNA]</scope>
    <source>
        <strain evidence="3 4">ON-56566</strain>
    </source>
</reference>
<dbReference type="AlphaFoldDB" id="A0A0B1Q3E2"/>
<comment type="similarity">
    <text evidence="1">Belongs to the SufE family.</text>
</comment>
<dbReference type="RefSeq" id="WP_039192098.1">
    <property type="nucleotide sequence ID" value="NZ_JRFJ01000002.1"/>
</dbReference>
<dbReference type="PANTHER" id="PTHR43597">
    <property type="entry name" value="SULFUR ACCEPTOR PROTEIN CSDE"/>
    <property type="match status" value="1"/>
</dbReference>
<evidence type="ECO:0000313" key="3">
    <source>
        <dbReference type="EMBL" id="KHJ54914.1"/>
    </source>
</evidence>
<protein>
    <submittedName>
        <fullName evidence="3">Cysteine desufuration protein SufE</fullName>
    </submittedName>
</protein>
<evidence type="ECO:0000256" key="1">
    <source>
        <dbReference type="ARBA" id="ARBA00010282"/>
    </source>
</evidence>
<evidence type="ECO:0000313" key="4">
    <source>
        <dbReference type="Proteomes" id="UP000030826"/>
    </source>
</evidence>
<dbReference type="Gene3D" id="3.90.1010.10">
    <property type="match status" value="1"/>
</dbReference>
<evidence type="ECO:0000259" key="2">
    <source>
        <dbReference type="Pfam" id="PF02657"/>
    </source>
</evidence>